<accession>A0A183D0G5</accession>
<reference evidence="15" key="1">
    <citation type="submission" date="2016-06" db="UniProtKB">
        <authorList>
            <consortium name="WormBaseParasite"/>
        </authorList>
    </citation>
    <scope>IDENTIFICATION</scope>
</reference>
<dbReference type="WBParaSite" id="GPUH_0000221101-mRNA-1">
    <property type="protein sequence ID" value="GPUH_0000221101-mRNA-1"/>
    <property type="gene ID" value="GPUH_0000221101"/>
</dbReference>
<dbReference type="PANTHER" id="PTHR11537:SF133">
    <property type="entry name" value="BTB DOMAIN-CONTAINING PROTEIN"/>
    <property type="match status" value="1"/>
</dbReference>
<keyword evidence="3" id="KW-0633">Potassium transport</keyword>
<dbReference type="GO" id="GO:0008076">
    <property type="term" value="C:voltage-gated potassium channel complex"/>
    <property type="evidence" value="ECO:0007669"/>
    <property type="project" value="InterPro"/>
</dbReference>
<keyword evidence="10" id="KW-0407">Ion channel</keyword>
<dbReference type="Gene3D" id="1.10.287.70">
    <property type="match status" value="1"/>
</dbReference>
<evidence type="ECO:0000256" key="1">
    <source>
        <dbReference type="ARBA" id="ARBA00004141"/>
    </source>
</evidence>
<feature type="transmembrane region" description="Helical" evidence="11">
    <location>
        <begin position="29"/>
        <end position="50"/>
    </location>
</feature>
<protein>
    <submittedName>
        <fullName evidence="15">Ion_trans_2 domain-containing protein</fullName>
    </submittedName>
</protein>
<name>A0A183D0G5_9BILA</name>
<dbReference type="Proteomes" id="UP000271098">
    <property type="component" value="Unassembled WGS sequence"/>
</dbReference>
<keyword evidence="14" id="KW-1185">Reference proteome</keyword>
<evidence type="ECO:0000313" key="14">
    <source>
        <dbReference type="Proteomes" id="UP000271098"/>
    </source>
</evidence>
<dbReference type="InterPro" id="IPR028325">
    <property type="entry name" value="VG_K_chnl"/>
</dbReference>
<gene>
    <name evidence="13" type="ORF">GPUH_LOCUS2208</name>
</gene>
<dbReference type="AlphaFoldDB" id="A0A183D0G5"/>
<keyword evidence="2" id="KW-0813">Transport</keyword>
<evidence type="ECO:0000256" key="6">
    <source>
        <dbReference type="ARBA" id="ARBA00022958"/>
    </source>
</evidence>
<evidence type="ECO:0000256" key="3">
    <source>
        <dbReference type="ARBA" id="ARBA00022538"/>
    </source>
</evidence>
<keyword evidence="9 11" id="KW-0472">Membrane</keyword>
<evidence type="ECO:0000256" key="7">
    <source>
        <dbReference type="ARBA" id="ARBA00022989"/>
    </source>
</evidence>
<dbReference type="InterPro" id="IPR005821">
    <property type="entry name" value="Ion_trans_dom"/>
</dbReference>
<proteinExistence type="predicted"/>
<evidence type="ECO:0000256" key="9">
    <source>
        <dbReference type="ARBA" id="ARBA00023136"/>
    </source>
</evidence>
<dbReference type="EMBL" id="UYRT01003170">
    <property type="protein sequence ID" value="VDK32818.1"/>
    <property type="molecule type" value="Genomic_DNA"/>
</dbReference>
<evidence type="ECO:0000256" key="11">
    <source>
        <dbReference type="SAM" id="Phobius"/>
    </source>
</evidence>
<evidence type="ECO:0000256" key="4">
    <source>
        <dbReference type="ARBA" id="ARBA00022692"/>
    </source>
</evidence>
<keyword evidence="7 11" id="KW-1133">Transmembrane helix</keyword>
<keyword evidence="5" id="KW-0631">Potassium channel</keyword>
<evidence type="ECO:0000259" key="12">
    <source>
        <dbReference type="Pfam" id="PF00520"/>
    </source>
</evidence>
<evidence type="ECO:0000256" key="10">
    <source>
        <dbReference type="ARBA" id="ARBA00023303"/>
    </source>
</evidence>
<organism evidence="15">
    <name type="scientific">Gongylonema pulchrum</name>
    <dbReference type="NCBI Taxonomy" id="637853"/>
    <lineage>
        <taxon>Eukaryota</taxon>
        <taxon>Metazoa</taxon>
        <taxon>Ecdysozoa</taxon>
        <taxon>Nematoda</taxon>
        <taxon>Chromadorea</taxon>
        <taxon>Rhabditida</taxon>
        <taxon>Spirurina</taxon>
        <taxon>Spiruromorpha</taxon>
        <taxon>Spiruroidea</taxon>
        <taxon>Gongylonematidae</taxon>
        <taxon>Gongylonema</taxon>
    </lineage>
</organism>
<evidence type="ECO:0000256" key="5">
    <source>
        <dbReference type="ARBA" id="ARBA00022826"/>
    </source>
</evidence>
<dbReference type="GO" id="GO:0001508">
    <property type="term" value="P:action potential"/>
    <property type="evidence" value="ECO:0007669"/>
    <property type="project" value="TreeGrafter"/>
</dbReference>
<reference evidence="13 14" key="2">
    <citation type="submission" date="2018-11" db="EMBL/GenBank/DDBJ databases">
        <authorList>
            <consortium name="Pathogen Informatics"/>
        </authorList>
    </citation>
    <scope>NUCLEOTIDE SEQUENCE [LARGE SCALE GENOMIC DNA]</scope>
</reference>
<evidence type="ECO:0000256" key="2">
    <source>
        <dbReference type="ARBA" id="ARBA00022448"/>
    </source>
</evidence>
<evidence type="ECO:0000313" key="13">
    <source>
        <dbReference type="EMBL" id="VDK32818.1"/>
    </source>
</evidence>
<comment type="subcellular location">
    <subcellularLocation>
        <location evidence="1">Membrane</location>
        <topology evidence="1">Multi-pass membrane protein</topology>
    </subcellularLocation>
</comment>
<feature type="domain" description="Ion transport" evidence="12">
    <location>
        <begin position="8"/>
        <end position="60"/>
    </location>
</feature>
<keyword evidence="4 11" id="KW-0812">Transmembrane</keyword>
<dbReference type="SUPFAM" id="SSF81324">
    <property type="entry name" value="Voltage-gated potassium channels"/>
    <property type="match status" value="1"/>
</dbReference>
<evidence type="ECO:0000256" key="8">
    <source>
        <dbReference type="ARBA" id="ARBA00023065"/>
    </source>
</evidence>
<dbReference type="OrthoDB" id="415460at2759"/>
<evidence type="ECO:0000313" key="15">
    <source>
        <dbReference type="WBParaSite" id="GPUH_0000221101-mRNA-1"/>
    </source>
</evidence>
<dbReference type="Pfam" id="PF00520">
    <property type="entry name" value="Ion_trans"/>
    <property type="match status" value="1"/>
</dbReference>
<sequence length="89" mass="9627">MKCVRIAGIVTMTTVGYGDAVPATTMGKIIASAAIMCGVLVLALPITIIVDNFIKVAQDEQQAEQQKVDQMRQEQTIQSMLNKEANEDS</sequence>
<keyword evidence="8" id="KW-0406">Ion transport</keyword>
<keyword evidence="6" id="KW-0630">Potassium</keyword>
<dbReference type="PANTHER" id="PTHR11537">
    <property type="entry name" value="VOLTAGE-GATED POTASSIUM CHANNEL"/>
    <property type="match status" value="1"/>
</dbReference>
<dbReference type="GO" id="GO:0005251">
    <property type="term" value="F:delayed rectifier potassium channel activity"/>
    <property type="evidence" value="ECO:0007669"/>
    <property type="project" value="TreeGrafter"/>
</dbReference>